<dbReference type="EMBL" id="CACVBM020001099">
    <property type="protein sequence ID" value="CAA7030923.1"/>
    <property type="molecule type" value="Genomic_DNA"/>
</dbReference>
<keyword evidence="2" id="KW-1185">Reference proteome</keyword>
<name>A0A6D2IPA6_9BRAS</name>
<evidence type="ECO:0000313" key="1">
    <source>
        <dbReference type="EMBL" id="CAA7030923.1"/>
    </source>
</evidence>
<comment type="caution">
    <text evidence="1">The sequence shown here is derived from an EMBL/GenBank/DDBJ whole genome shotgun (WGS) entry which is preliminary data.</text>
</comment>
<evidence type="ECO:0000313" key="2">
    <source>
        <dbReference type="Proteomes" id="UP000467841"/>
    </source>
</evidence>
<proteinExistence type="predicted"/>
<dbReference type="AlphaFoldDB" id="A0A6D2IPA6"/>
<gene>
    <name evidence="1" type="ORF">MERR_LOCUS18158</name>
</gene>
<dbReference type="Proteomes" id="UP000467841">
    <property type="component" value="Unassembled WGS sequence"/>
</dbReference>
<accession>A0A6D2IPA6</accession>
<reference evidence="1" key="1">
    <citation type="submission" date="2020-01" db="EMBL/GenBank/DDBJ databases">
        <authorList>
            <person name="Mishra B."/>
        </authorList>
    </citation>
    <scope>NUCLEOTIDE SEQUENCE [LARGE SCALE GENOMIC DNA]</scope>
</reference>
<protein>
    <submittedName>
        <fullName evidence="1">Uncharacterized protein</fullName>
    </submittedName>
</protein>
<organism evidence="1 2">
    <name type="scientific">Microthlaspi erraticum</name>
    <dbReference type="NCBI Taxonomy" id="1685480"/>
    <lineage>
        <taxon>Eukaryota</taxon>
        <taxon>Viridiplantae</taxon>
        <taxon>Streptophyta</taxon>
        <taxon>Embryophyta</taxon>
        <taxon>Tracheophyta</taxon>
        <taxon>Spermatophyta</taxon>
        <taxon>Magnoliopsida</taxon>
        <taxon>eudicotyledons</taxon>
        <taxon>Gunneridae</taxon>
        <taxon>Pentapetalae</taxon>
        <taxon>rosids</taxon>
        <taxon>malvids</taxon>
        <taxon>Brassicales</taxon>
        <taxon>Brassicaceae</taxon>
        <taxon>Coluteocarpeae</taxon>
        <taxon>Microthlaspi</taxon>
    </lineage>
</organism>
<sequence length="150" mass="16705">MMSMKKGPFGDDKSGAVFDDGNHGGVARVIVGEDNGHGITYLVFVKLNEEDSIGDDEPFIVIFLSFSAWILKVIKAFLGVTALVEWSGMLKIQKRRSWRNGVGFSRWSSALPLSHSKLGDDEPFIVIFLSLSAWILKMRKTQLIPPFSFP</sequence>